<evidence type="ECO:0000313" key="1">
    <source>
        <dbReference type="EMBL" id="MBD1397284.1"/>
    </source>
</evidence>
<dbReference type="RefSeq" id="WP_224744178.1">
    <property type="nucleotide sequence ID" value="NZ_JACXAJ010000003.1"/>
</dbReference>
<dbReference type="Proteomes" id="UP000625551">
    <property type="component" value="Unassembled WGS sequence"/>
</dbReference>
<evidence type="ECO:0000313" key="2">
    <source>
        <dbReference type="Proteomes" id="UP000625551"/>
    </source>
</evidence>
<reference evidence="1 2" key="1">
    <citation type="submission" date="2020-09" db="EMBL/GenBank/DDBJ databases">
        <title>Genome sequencing and assembly of Pontibacter sp.</title>
        <authorList>
            <person name="Chhetri G."/>
        </authorList>
    </citation>
    <scope>NUCLEOTIDE SEQUENCE [LARGE SCALE GENOMIC DNA]</scope>
    <source>
        <strain evidence="1 2">JH31</strain>
    </source>
</reference>
<keyword evidence="2" id="KW-1185">Reference proteome</keyword>
<sequence>MTIINRYLAATAPIPSKWQWQKLPSLENREREFEDFERSSEGQGWLDPAAAKIRLYLSLILKSLIKNHYIAEKV</sequence>
<dbReference type="EMBL" id="JACXAJ010000003">
    <property type="protein sequence ID" value="MBD1397284.1"/>
    <property type="molecule type" value="Genomic_DNA"/>
</dbReference>
<comment type="caution">
    <text evidence="1">The sequence shown here is derived from an EMBL/GenBank/DDBJ whole genome shotgun (WGS) entry which is preliminary data.</text>
</comment>
<gene>
    <name evidence="1" type="ORF">H9Q13_08920</name>
</gene>
<protein>
    <submittedName>
        <fullName evidence="1">Uncharacterized protein</fullName>
    </submittedName>
</protein>
<proteinExistence type="predicted"/>
<name>A0ABR7XG93_9BACT</name>
<accession>A0ABR7XG93</accession>
<organism evidence="1 2">
    <name type="scientific">Pontibacter aquaedesilientis</name>
    <dbReference type="NCBI Taxonomy" id="2766980"/>
    <lineage>
        <taxon>Bacteria</taxon>
        <taxon>Pseudomonadati</taxon>
        <taxon>Bacteroidota</taxon>
        <taxon>Cytophagia</taxon>
        <taxon>Cytophagales</taxon>
        <taxon>Hymenobacteraceae</taxon>
        <taxon>Pontibacter</taxon>
    </lineage>
</organism>